<dbReference type="AlphaFoldDB" id="A0AAV3QT10"/>
<dbReference type="PANTHER" id="PTHR34539">
    <property type="entry name" value="T6J4.11 PROTEIN"/>
    <property type="match status" value="1"/>
</dbReference>
<proteinExistence type="predicted"/>
<evidence type="ECO:0000256" key="1">
    <source>
        <dbReference type="SAM" id="MobiDB-lite"/>
    </source>
</evidence>
<protein>
    <submittedName>
        <fullName evidence="2">Uncharacterized protein</fullName>
    </submittedName>
</protein>
<dbReference type="EMBL" id="BAABME010005299">
    <property type="protein sequence ID" value="GAA0165222.1"/>
    <property type="molecule type" value="Genomic_DNA"/>
</dbReference>
<sequence>MADVISQPKRPRDEEISLEQEENSQDIIKRQKTYNQLLSILEEDEEEPINDNLSNIFTTLEQELSSSSDFSLNFDNILLPNFDVSEADQELHATNACFSLEKSMCNQILKNEKEEDNNNERYNDVMRHLLEASDDELGLPGTGGGAATEGGGGGGGDTIISVNDGLWEFEDESANYYAMLQSELFM</sequence>
<dbReference type="Proteomes" id="UP001454036">
    <property type="component" value="Unassembled WGS sequence"/>
</dbReference>
<organism evidence="2 3">
    <name type="scientific">Lithospermum erythrorhizon</name>
    <name type="common">Purple gromwell</name>
    <name type="synonym">Lithospermum officinale var. erythrorhizon</name>
    <dbReference type="NCBI Taxonomy" id="34254"/>
    <lineage>
        <taxon>Eukaryota</taxon>
        <taxon>Viridiplantae</taxon>
        <taxon>Streptophyta</taxon>
        <taxon>Embryophyta</taxon>
        <taxon>Tracheophyta</taxon>
        <taxon>Spermatophyta</taxon>
        <taxon>Magnoliopsida</taxon>
        <taxon>eudicotyledons</taxon>
        <taxon>Gunneridae</taxon>
        <taxon>Pentapetalae</taxon>
        <taxon>asterids</taxon>
        <taxon>lamiids</taxon>
        <taxon>Boraginales</taxon>
        <taxon>Boraginaceae</taxon>
        <taxon>Boraginoideae</taxon>
        <taxon>Lithospermeae</taxon>
        <taxon>Lithospermum</taxon>
    </lineage>
</organism>
<feature type="region of interest" description="Disordered" evidence="1">
    <location>
        <begin position="1"/>
        <end position="24"/>
    </location>
</feature>
<name>A0AAV3QT10_LITER</name>
<dbReference type="PANTHER" id="PTHR34539:SF3">
    <property type="entry name" value="NAC DOMAIN-CONTAINING PROTEIN"/>
    <property type="match status" value="1"/>
</dbReference>
<reference evidence="2 3" key="1">
    <citation type="submission" date="2024-01" db="EMBL/GenBank/DDBJ databases">
        <title>The complete chloroplast genome sequence of Lithospermum erythrorhizon: insights into the phylogenetic relationship among Boraginaceae species and the maternal lineages of purple gromwells.</title>
        <authorList>
            <person name="Okada T."/>
            <person name="Watanabe K."/>
        </authorList>
    </citation>
    <scope>NUCLEOTIDE SEQUENCE [LARGE SCALE GENOMIC DNA]</scope>
</reference>
<feature type="region of interest" description="Disordered" evidence="1">
    <location>
        <begin position="136"/>
        <end position="155"/>
    </location>
</feature>
<feature type="compositionally biased region" description="Gly residues" evidence="1">
    <location>
        <begin position="140"/>
        <end position="155"/>
    </location>
</feature>
<keyword evidence="3" id="KW-1185">Reference proteome</keyword>
<accession>A0AAV3QT10</accession>
<gene>
    <name evidence="2" type="ORF">LIER_20680</name>
</gene>
<comment type="caution">
    <text evidence="2">The sequence shown here is derived from an EMBL/GenBank/DDBJ whole genome shotgun (WGS) entry which is preliminary data.</text>
</comment>
<evidence type="ECO:0000313" key="2">
    <source>
        <dbReference type="EMBL" id="GAA0165222.1"/>
    </source>
</evidence>
<evidence type="ECO:0000313" key="3">
    <source>
        <dbReference type="Proteomes" id="UP001454036"/>
    </source>
</evidence>